<feature type="non-terminal residue" evidence="1">
    <location>
        <position position="1"/>
    </location>
</feature>
<evidence type="ECO:0000313" key="2">
    <source>
        <dbReference type="Proteomes" id="UP001141552"/>
    </source>
</evidence>
<accession>A0A9Q0FUT0</accession>
<reference evidence="1" key="1">
    <citation type="submission" date="2022-02" db="EMBL/GenBank/DDBJ databases">
        <authorList>
            <person name="Henning P.M."/>
            <person name="McCubbin A.G."/>
            <person name="Shore J.S."/>
        </authorList>
    </citation>
    <scope>NUCLEOTIDE SEQUENCE</scope>
    <source>
        <strain evidence="1">F60SS</strain>
        <tissue evidence="1">Leaves</tissue>
    </source>
</reference>
<keyword evidence="2" id="KW-1185">Reference proteome</keyword>
<gene>
    <name evidence="1" type="ORF">Tsubulata_037835</name>
</gene>
<proteinExistence type="predicted"/>
<comment type="caution">
    <text evidence="1">The sequence shown here is derived from an EMBL/GenBank/DDBJ whole genome shotgun (WGS) entry which is preliminary data.</text>
</comment>
<name>A0A9Q0FUT0_9ROSI</name>
<dbReference type="AlphaFoldDB" id="A0A9Q0FUT0"/>
<reference evidence="1" key="2">
    <citation type="journal article" date="2023" name="Plants (Basel)">
        <title>Annotation of the Turnera subulata (Passifloraceae) Draft Genome Reveals the S-Locus Evolved after the Divergence of Turneroideae from Passifloroideae in a Stepwise Manner.</title>
        <authorList>
            <person name="Henning P.M."/>
            <person name="Roalson E.H."/>
            <person name="Mir W."/>
            <person name="McCubbin A.G."/>
            <person name="Shore J.S."/>
        </authorList>
    </citation>
    <scope>NUCLEOTIDE SEQUENCE</scope>
    <source>
        <strain evidence="1">F60SS</strain>
    </source>
</reference>
<protein>
    <submittedName>
        <fullName evidence="1">Uncharacterized protein</fullName>
    </submittedName>
</protein>
<evidence type="ECO:0000313" key="1">
    <source>
        <dbReference type="EMBL" id="KAJ4838279.1"/>
    </source>
</evidence>
<sequence>NRRLPSSPYNSPTIISFKSISLPLSSSLQISSILLCSSSLKIAEAILLHLSSSLFSFPSSLPLSPPHLHQTSLFPLHSLLPLLLTLASSPFHPCLTVTAPFLIVADGSKRCRWVSCDYGFGCG</sequence>
<dbReference type="Proteomes" id="UP001141552">
    <property type="component" value="Unassembled WGS sequence"/>
</dbReference>
<dbReference type="EMBL" id="JAKUCV010003602">
    <property type="protein sequence ID" value="KAJ4838279.1"/>
    <property type="molecule type" value="Genomic_DNA"/>
</dbReference>
<organism evidence="1 2">
    <name type="scientific">Turnera subulata</name>
    <dbReference type="NCBI Taxonomy" id="218843"/>
    <lineage>
        <taxon>Eukaryota</taxon>
        <taxon>Viridiplantae</taxon>
        <taxon>Streptophyta</taxon>
        <taxon>Embryophyta</taxon>
        <taxon>Tracheophyta</taxon>
        <taxon>Spermatophyta</taxon>
        <taxon>Magnoliopsida</taxon>
        <taxon>eudicotyledons</taxon>
        <taxon>Gunneridae</taxon>
        <taxon>Pentapetalae</taxon>
        <taxon>rosids</taxon>
        <taxon>fabids</taxon>
        <taxon>Malpighiales</taxon>
        <taxon>Passifloraceae</taxon>
        <taxon>Turnera</taxon>
    </lineage>
</organism>